<name>A0A0G0ISW4_9BACT</name>
<evidence type="ECO:0000256" key="1">
    <source>
        <dbReference type="SAM" id="Phobius"/>
    </source>
</evidence>
<evidence type="ECO:0000259" key="2">
    <source>
        <dbReference type="PROSITE" id="PS50857"/>
    </source>
</evidence>
<comment type="caution">
    <text evidence="3">The sequence shown here is derived from an EMBL/GenBank/DDBJ whole genome shotgun (WGS) entry which is preliminary data.</text>
</comment>
<evidence type="ECO:0000313" key="4">
    <source>
        <dbReference type="Proteomes" id="UP000034849"/>
    </source>
</evidence>
<feature type="domain" description="Cytochrome oxidase subunit II copper A binding" evidence="2">
    <location>
        <begin position="1"/>
        <end position="116"/>
    </location>
</feature>
<sequence length="116" mass="13219">MSGKIFWSIIVIVITIAIGVILTNNFGRQSKEVKEFKIRAFKYGFEPNDILIKKGDKIKIIINNSDILHGINIPDLEIRGNDMVEFIASKQGQFIWYCNNYCGEGHGRMQGKLTIE</sequence>
<keyword evidence="1" id="KW-0472">Membrane</keyword>
<dbReference type="InterPro" id="IPR002429">
    <property type="entry name" value="CcO_II-like_C"/>
</dbReference>
<dbReference type="GO" id="GO:0005507">
    <property type="term" value="F:copper ion binding"/>
    <property type="evidence" value="ECO:0007669"/>
    <property type="project" value="InterPro"/>
</dbReference>
<protein>
    <recommendedName>
        <fullName evidence="2">Cytochrome oxidase subunit II copper A binding domain-containing protein</fullName>
    </recommendedName>
</protein>
<proteinExistence type="predicted"/>
<organism evidence="3 4">
    <name type="scientific">Candidatus Magasanikbacteria bacterium GW2011_GWC2_37_14</name>
    <dbReference type="NCBI Taxonomy" id="1619046"/>
    <lineage>
        <taxon>Bacteria</taxon>
        <taxon>Candidatus Magasanikiibacteriota</taxon>
    </lineage>
</organism>
<dbReference type="SUPFAM" id="SSF49503">
    <property type="entry name" value="Cupredoxins"/>
    <property type="match status" value="1"/>
</dbReference>
<gene>
    <name evidence="3" type="ORF">US42_C0012G0015</name>
</gene>
<dbReference type="STRING" id="1619046.US42_C0012G0015"/>
<dbReference type="GO" id="GO:0004129">
    <property type="term" value="F:cytochrome-c oxidase activity"/>
    <property type="evidence" value="ECO:0007669"/>
    <property type="project" value="InterPro"/>
</dbReference>
<dbReference type="Gene3D" id="2.60.40.420">
    <property type="entry name" value="Cupredoxins - blue copper proteins"/>
    <property type="match status" value="1"/>
</dbReference>
<accession>A0A0G0ISW4</accession>
<dbReference type="GO" id="GO:0016020">
    <property type="term" value="C:membrane"/>
    <property type="evidence" value="ECO:0007669"/>
    <property type="project" value="InterPro"/>
</dbReference>
<dbReference type="Proteomes" id="UP000034849">
    <property type="component" value="Unassembled WGS sequence"/>
</dbReference>
<feature type="transmembrane region" description="Helical" evidence="1">
    <location>
        <begin position="6"/>
        <end position="27"/>
    </location>
</feature>
<keyword evidence="1" id="KW-1133">Transmembrane helix</keyword>
<reference evidence="3 4" key="1">
    <citation type="journal article" date="2015" name="Nature">
        <title>rRNA introns, odd ribosomes, and small enigmatic genomes across a large radiation of phyla.</title>
        <authorList>
            <person name="Brown C.T."/>
            <person name="Hug L.A."/>
            <person name="Thomas B.C."/>
            <person name="Sharon I."/>
            <person name="Castelle C.J."/>
            <person name="Singh A."/>
            <person name="Wilkins M.J."/>
            <person name="Williams K.H."/>
            <person name="Banfield J.F."/>
        </authorList>
    </citation>
    <scope>NUCLEOTIDE SEQUENCE [LARGE SCALE GENOMIC DNA]</scope>
</reference>
<evidence type="ECO:0000313" key="3">
    <source>
        <dbReference type="EMBL" id="KKQ27244.1"/>
    </source>
</evidence>
<keyword evidence="1" id="KW-0812">Transmembrane</keyword>
<dbReference type="InterPro" id="IPR008972">
    <property type="entry name" value="Cupredoxin"/>
</dbReference>
<dbReference type="Pfam" id="PF00116">
    <property type="entry name" value="COX2"/>
    <property type="match status" value="1"/>
</dbReference>
<dbReference type="AlphaFoldDB" id="A0A0G0ISW4"/>
<dbReference type="EMBL" id="LBSX01000012">
    <property type="protein sequence ID" value="KKQ27244.1"/>
    <property type="molecule type" value="Genomic_DNA"/>
</dbReference>
<dbReference type="PROSITE" id="PS50857">
    <property type="entry name" value="COX2_CUA"/>
    <property type="match status" value="1"/>
</dbReference>